<keyword evidence="4" id="KW-0808">Transferase</keyword>
<dbReference type="SUPFAM" id="SSF141523">
    <property type="entry name" value="L,D-transpeptidase catalytic domain-like"/>
    <property type="match status" value="1"/>
</dbReference>
<dbReference type="PROSITE" id="PS52029">
    <property type="entry name" value="LD_TPASE"/>
    <property type="match status" value="1"/>
</dbReference>
<dbReference type="UniPathway" id="UPA00219"/>
<dbReference type="RefSeq" id="WP_166541749.1">
    <property type="nucleotide sequence ID" value="NZ_RHLK01000001.1"/>
</dbReference>
<evidence type="ECO:0000313" key="11">
    <source>
        <dbReference type="EMBL" id="MVO97980.1"/>
    </source>
</evidence>
<dbReference type="Pfam" id="PF03734">
    <property type="entry name" value="YkuD"/>
    <property type="match status" value="1"/>
</dbReference>
<evidence type="ECO:0000256" key="1">
    <source>
        <dbReference type="ARBA" id="ARBA00004752"/>
    </source>
</evidence>
<sequence>MTYRIDIDISAFKLTLYEDGKAVNSYPVGVGKLVTQTPVGTYTIINKQPNPGGPFGAFWMGLSKRHYGIHGTNDPSSIGKRSSHGCIRMKNPDVLALAKVVPVGTVVNIHP</sequence>
<keyword evidence="3" id="KW-0328">Glycosyltransferase</keyword>
<evidence type="ECO:0000259" key="10">
    <source>
        <dbReference type="PROSITE" id="PS52029"/>
    </source>
</evidence>
<feature type="active site" description="Nucleophile" evidence="9">
    <location>
        <position position="86"/>
    </location>
</feature>
<dbReference type="GO" id="GO:0018104">
    <property type="term" value="P:peptidoglycan-protein cross-linking"/>
    <property type="evidence" value="ECO:0007669"/>
    <property type="project" value="TreeGrafter"/>
</dbReference>
<comment type="pathway">
    <text evidence="1 9">Cell wall biogenesis; peptidoglycan biosynthesis.</text>
</comment>
<keyword evidence="12" id="KW-1185">Reference proteome</keyword>
<dbReference type="GO" id="GO:0071972">
    <property type="term" value="F:peptidoglycan L,D-transpeptidase activity"/>
    <property type="evidence" value="ECO:0007669"/>
    <property type="project" value="TreeGrafter"/>
</dbReference>
<evidence type="ECO:0000256" key="8">
    <source>
        <dbReference type="ARBA" id="ARBA00023316"/>
    </source>
</evidence>
<dbReference type="EMBL" id="RHLK01000001">
    <property type="protein sequence ID" value="MVO97980.1"/>
    <property type="molecule type" value="Genomic_DNA"/>
</dbReference>
<dbReference type="InterPro" id="IPR050979">
    <property type="entry name" value="LD-transpeptidase"/>
</dbReference>
<dbReference type="InterPro" id="IPR005490">
    <property type="entry name" value="LD_TPept_cat_dom"/>
</dbReference>
<dbReference type="GO" id="GO:0016757">
    <property type="term" value="F:glycosyltransferase activity"/>
    <property type="evidence" value="ECO:0007669"/>
    <property type="project" value="UniProtKB-KW"/>
</dbReference>
<reference evidence="11 12" key="1">
    <citation type="journal article" date="2019" name="Microorganisms">
        <title>Paenibacillus lutrae sp. nov., A Chitinolytic Species Isolated from A River Otter in Castril Natural Park, Granada, Spain.</title>
        <authorList>
            <person name="Rodriguez M."/>
            <person name="Reina J.C."/>
            <person name="Bejar V."/>
            <person name="Llamas I."/>
        </authorList>
    </citation>
    <scope>NUCLEOTIDE SEQUENCE [LARGE SCALE GENOMIC DNA]</scope>
    <source>
        <strain evidence="11 12">N10</strain>
    </source>
</reference>
<evidence type="ECO:0000256" key="6">
    <source>
        <dbReference type="ARBA" id="ARBA00022960"/>
    </source>
</evidence>
<keyword evidence="7 9" id="KW-0573">Peptidoglycan synthesis</keyword>
<accession>A0A7X3JXI8</accession>
<dbReference type="PANTHER" id="PTHR30582:SF24">
    <property type="entry name" value="L,D-TRANSPEPTIDASE ERFK_SRFK-RELATED"/>
    <property type="match status" value="1"/>
</dbReference>
<evidence type="ECO:0000256" key="7">
    <source>
        <dbReference type="ARBA" id="ARBA00022984"/>
    </source>
</evidence>
<dbReference type="GO" id="GO:0005576">
    <property type="term" value="C:extracellular region"/>
    <property type="evidence" value="ECO:0007669"/>
    <property type="project" value="TreeGrafter"/>
</dbReference>
<dbReference type="GO" id="GO:0071555">
    <property type="term" value="P:cell wall organization"/>
    <property type="evidence" value="ECO:0007669"/>
    <property type="project" value="UniProtKB-UniRule"/>
</dbReference>
<feature type="active site" description="Proton donor/acceptor" evidence="9">
    <location>
        <position position="70"/>
    </location>
</feature>
<keyword evidence="6 9" id="KW-0133">Cell shape</keyword>
<evidence type="ECO:0000256" key="2">
    <source>
        <dbReference type="ARBA" id="ARBA00005992"/>
    </source>
</evidence>
<keyword evidence="5" id="KW-0378">Hydrolase</keyword>
<dbReference type="PANTHER" id="PTHR30582">
    <property type="entry name" value="L,D-TRANSPEPTIDASE"/>
    <property type="match status" value="1"/>
</dbReference>
<evidence type="ECO:0000256" key="3">
    <source>
        <dbReference type="ARBA" id="ARBA00022676"/>
    </source>
</evidence>
<organism evidence="11 12">
    <name type="scientific">Paenibacillus lutrae</name>
    <dbReference type="NCBI Taxonomy" id="2078573"/>
    <lineage>
        <taxon>Bacteria</taxon>
        <taxon>Bacillati</taxon>
        <taxon>Bacillota</taxon>
        <taxon>Bacilli</taxon>
        <taxon>Bacillales</taxon>
        <taxon>Paenibacillaceae</taxon>
        <taxon>Paenibacillus</taxon>
    </lineage>
</organism>
<evidence type="ECO:0000256" key="9">
    <source>
        <dbReference type="PROSITE-ProRule" id="PRU01373"/>
    </source>
</evidence>
<proteinExistence type="inferred from homology"/>
<dbReference type="Proteomes" id="UP000490800">
    <property type="component" value="Unassembled WGS sequence"/>
</dbReference>
<dbReference type="AlphaFoldDB" id="A0A7X3JXI8"/>
<evidence type="ECO:0000313" key="12">
    <source>
        <dbReference type="Proteomes" id="UP000490800"/>
    </source>
</evidence>
<dbReference type="CDD" id="cd16913">
    <property type="entry name" value="YkuD_like"/>
    <property type="match status" value="1"/>
</dbReference>
<name>A0A7X3JXI8_9BACL</name>
<keyword evidence="8 9" id="KW-0961">Cell wall biogenesis/degradation</keyword>
<protein>
    <submittedName>
        <fullName evidence="11">L,D-transpeptidase family protein</fullName>
    </submittedName>
</protein>
<dbReference type="Gene3D" id="2.40.440.10">
    <property type="entry name" value="L,D-transpeptidase catalytic domain-like"/>
    <property type="match status" value="1"/>
</dbReference>
<feature type="domain" description="L,D-TPase catalytic" evidence="10">
    <location>
        <begin position="3"/>
        <end position="110"/>
    </location>
</feature>
<evidence type="ECO:0000256" key="5">
    <source>
        <dbReference type="ARBA" id="ARBA00022801"/>
    </source>
</evidence>
<evidence type="ECO:0000256" key="4">
    <source>
        <dbReference type="ARBA" id="ARBA00022679"/>
    </source>
</evidence>
<dbReference type="GO" id="GO:0008360">
    <property type="term" value="P:regulation of cell shape"/>
    <property type="evidence" value="ECO:0007669"/>
    <property type="project" value="UniProtKB-UniRule"/>
</dbReference>
<comment type="caution">
    <text evidence="11">The sequence shown here is derived from an EMBL/GenBank/DDBJ whole genome shotgun (WGS) entry which is preliminary data.</text>
</comment>
<comment type="similarity">
    <text evidence="2">Belongs to the YkuD family.</text>
</comment>
<gene>
    <name evidence="11" type="ORF">EDM21_00205</name>
</gene>
<dbReference type="InterPro" id="IPR038063">
    <property type="entry name" value="Transpep_catalytic_dom"/>
</dbReference>